<dbReference type="PROSITE" id="PS51257">
    <property type="entry name" value="PROKAR_LIPOPROTEIN"/>
    <property type="match status" value="1"/>
</dbReference>
<keyword evidence="1" id="KW-0732">Signal</keyword>
<comment type="caution">
    <text evidence="2">The sequence shown here is derived from an EMBL/GenBank/DDBJ whole genome shotgun (WGS) entry which is preliminary data.</text>
</comment>
<feature type="signal peptide" evidence="1">
    <location>
        <begin position="1"/>
        <end position="15"/>
    </location>
</feature>
<dbReference type="OrthoDB" id="5296954at2"/>
<dbReference type="AlphaFoldDB" id="A0A2T7UW91"/>
<dbReference type="Proteomes" id="UP000244810">
    <property type="component" value="Unassembled WGS sequence"/>
</dbReference>
<name>A0A2T7UW91_9RHOB</name>
<evidence type="ECO:0000313" key="3">
    <source>
        <dbReference type="Proteomes" id="UP000244810"/>
    </source>
</evidence>
<proteinExistence type="predicted"/>
<reference evidence="2 3" key="1">
    <citation type="journal article" date="2011" name="Syst. Appl. Microbiol.">
        <title>Defluviimonas denitrificans gen. nov., sp. nov., and Pararhodobacter aggregans gen. nov., sp. nov., non-phototrophic Rhodobacteraceae from the biofilter of a marine aquaculture.</title>
        <authorList>
            <person name="Foesel B.U."/>
            <person name="Drake H.L."/>
            <person name="Schramm A."/>
        </authorList>
    </citation>
    <scope>NUCLEOTIDE SEQUENCE [LARGE SCALE GENOMIC DNA]</scope>
    <source>
        <strain evidence="2 3">D1-19</strain>
    </source>
</reference>
<evidence type="ECO:0000313" key="2">
    <source>
        <dbReference type="EMBL" id="PVE49017.1"/>
    </source>
</evidence>
<evidence type="ECO:0000256" key="1">
    <source>
        <dbReference type="SAM" id="SignalP"/>
    </source>
</evidence>
<gene>
    <name evidence="2" type="ORF">DDE23_01000</name>
</gene>
<protein>
    <recommendedName>
        <fullName evidence="4">DUF3833 domain-containing protein</fullName>
    </recommendedName>
</protein>
<organism evidence="2 3">
    <name type="scientific">Pararhodobacter aggregans</name>
    <dbReference type="NCBI Taxonomy" id="404875"/>
    <lineage>
        <taxon>Bacteria</taxon>
        <taxon>Pseudomonadati</taxon>
        <taxon>Pseudomonadota</taxon>
        <taxon>Alphaproteobacteria</taxon>
        <taxon>Rhodobacterales</taxon>
        <taxon>Paracoccaceae</taxon>
        <taxon>Pararhodobacter</taxon>
    </lineage>
</organism>
<sequence length="173" mass="19192">MLTRRLFLLAAPLLAAGCATRPDAPGTAGPLTLRDVFLGEVRGRGLFRVDLTGAERRFTARLHGRMQGEQLIVAEDFTYDDGQTGRLTWVFQPLGPGRWSGRREDTVGLAEVVEEGETIRLDYTADFESLEGVTRLAFSDVIYRAPGGLVINEAIVRRWGIPVGRVRFEMTRA</sequence>
<dbReference type="EMBL" id="QDDR01000001">
    <property type="protein sequence ID" value="PVE49017.1"/>
    <property type="molecule type" value="Genomic_DNA"/>
</dbReference>
<feature type="chain" id="PRO_5015575611" description="DUF3833 domain-containing protein" evidence="1">
    <location>
        <begin position="16"/>
        <end position="173"/>
    </location>
</feature>
<dbReference type="RefSeq" id="WP_107749522.1">
    <property type="nucleotide sequence ID" value="NZ_QBKF01000001.1"/>
</dbReference>
<dbReference type="Pfam" id="PF12915">
    <property type="entry name" value="DUF3833"/>
    <property type="match status" value="1"/>
</dbReference>
<accession>A0A2T7UW91</accession>
<dbReference type="InterPro" id="IPR024409">
    <property type="entry name" value="DUF3833"/>
</dbReference>
<evidence type="ECO:0008006" key="4">
    <source>
        <dbReference type="Google" id="ProtNLM"/>
    </source>
</evidence>
<keyword evidence="3" id="KW-1185">Reference proteome</keyword>